<keyword evidence="3" id="KW-1185">Reference proteome</keyword>
<dbReference type="GO" id="GO:0002949">
    <property type="term" value="P:tRNA threonylcarbamoyladenosine modification"/>
    <property type="evidence" value="ECO:0007669"/>
    <property type="project" value="InterPro"/>
</dbReference>
<name>D4XWE1_9BACT</name>
<dbReference type="NCBIfam" id="TIGR03725">
    <property type="entry name" value="T6A_YeaZ"/>
    <property type="match status" value="1"/>
</dbReference>
<dbReference type="RefSeq" id="WP_005683999.1">
    <property type="nucleotide sequence ID" value="NZ_ADNC01000027.1"/>
</dbReference>
<proteinExistence type="predicted"/>
<dbReference type="Proteomes" id="UP000004757">
    <property type="component" value="Unassembled WGS sequence"/>
</dbReference>
<dbReference type="Gene3D" id="3.30.420.40">
    <property type="match status" value="1"/>
</dbReference>
<gene>
    <name evidence="2" type="primary">yeaZ</name>
    <name evidence="2" type="ORF">MALL_0489</name>
</gene>
<dbReference type="eggNOG" id="COG1214">
    <property type="taxonomic scope" value="Bacteria"/>
</dbReference>
<dbReference type="Pfam" id="PF00814">
    <property type="entry name" value="TsaD"/>
    <property type="match status" value="1"/>
</dbReference>
<dbReference type="InterPro" id="IPR000905">
    <property type="entry name" value="Gcp-like_dom"/>
</dbReference>
<dbReference type="OrthoDB" id="9784166at2"/>
<dbReference type="Gene3D" id="3.30.420.200">
    <property type="match status" value="1"/>
</dbReference>
<organism evidence="2 3">
    <name type="scientific">Mycoplasmopsis alligatoris A21JP2</name>
    <dbReference type="NCBI Taxonomy" id="747682"/>
    <lineage>
        <taxon>Bacteria</taxon>
        <taxon>Bacillati</taxon>
        <taxon>Mycoplasmatota</taxon>
        <taxon>Mycoplasmoidales</taxon>
        <taxon>Metamycoplasmataceae</taxon>
        <taxon>Mycoplasmopsis</taxon>
    </lineage>
</organism>
<accession>D4XWE1</accession>
<dbReference type="InterPro" id="IPR022496">
    <property type="entry name" value="T6A_TsaB"/>
</dbReference>
<feature type="domain" description="Gcp-like" evidence="1">
    <location>
        <begin position="38"/>
        <end position="146"/>
    </location>
</feature>
<evidence type="ECO:0000313" key="3">
    <source>
        <dbReference type="Proteomes" id="UP000004757"/>
    </source>
</evidence>
<dbReference type="STRING" id="747682.MALL_0489"/>
<sequence>MKVFLDTASEDFILFLINNNNEIVDKICYFGYKKKVNLIVDSYKELLEKNNLIPALIEEYYTNIGPGFFTGIRSSLVFLRTFAMVFNKPIYVCNSFDILELQKEENYLTLDAQGNAIYYYDKTKKTINVLSDSNLEVMKVDYIKVENDWAKYLKVFKKIEANDLLKIQPLYIKKPQLGGIK</sequence>
<reference evidence="2 3" key="1">
    <citation type="submission" date="2010-03" db="EMBL/GenBank/DDBJ databases">
        <authorList>
            <person name="Glass J.I."/>
            <person name="Benders G.A."/>
            <person name="Durkin A.S."/>
            <person name="Farmerie W.G."/>
            <person name="Hlavinka K."/>
            <person name="Hostetler J."/>
            <person name="Jackson J."/>
            <person name="May M.A."/>
            <person name="Miller R.H."/>
            <person name="Paralanov V."/>
            <person name="Radune D."/>
            <person name="Szczypinski B."/>
            <person name="Brown D.R."/>
        </authorList>
    </citation>
    <scope>NUCLEOTIDE SEQUENCE [LARGE SCALE GENOMIC DNA]</scope>
    <source>
        <strain evidence="2 3">A21JP2</strain>
    </source>
</reference>
<comment type="caution">
    <text evidence="2">The sequence shown here is derived from an EMBL/GenBank/DDBJ whole genome shotgun (WGS) entry which is preliminary data.</text>
</comment>
<protein>
    <submittedName>
        <fullName evidence="2">Universal bacterial protein YeaZ</fullName>
    </submittedName>
</protein>
<dbReference type="SUPFAM" id="SSF53067">
    <property type="entry name" value="Actin-like ATPase domain"/>
    <property type="match status" value="1"/>
</dbReference>
<evidence type="ECO:0000313" key="2">
    <source>
        <dbReference type="EMBL" id="EFF41357.1"/>
    </source>
</evidence>
<dbReference type="AlphaFoldDB" id="D4XWE1"/>
<dbReference type="InterPro" id="IPR043129">
    <property type="entry name" value="ATPase_NBD"/>
</dbReference>
<dbReference type="EMBL" id="ADNC01000027">
    <property type="protein sequence ID" value="EFF41357.1"/>
    <property type="molecule type" value="Genomic_DNA"/>
</dbReference>
<evidence type="ECO:0000259" key="1">
    <source>
        <dbReference type="Pfam" id="PF00814"/>
    </source>
</evidence>